<proteinExistence type="predicted"/>
<dbReference type="AlphaFoldDB" id="A0A6C0D4Q6"/>
<dbReference type="InterPro" id="IPR036873">
    <property type="entry name" value="Rhodanese-like_dom_sf"/>
</dbReference>
<dbReference type="InterPro" id="IPR001763">
    <property type="entry name" value="Rhodanese-like_dom"/>
</dbReference>
<dbReference type="SUPFAM" id="SSF52821">
    <property type="entry name" value="Rhodanese/Cell cycle control phosphatase"/>
    <property type="match status" value="1"/>
</dbReference>
<name>A0A6C0D4Q6_9ZZZZ</name>
<feature type="domain" description="Rhodanese" evidence="1">
    <location>
        <begin position="56"/>
        <end position="111"/>
    </location>
</feature>
<evidence type="ECO:0000313" key="2">
    <source>
        <dbReference type="EMBL" id="QHT12016.1"/>
    </source>
</evidence>
<dbReference type="EMBL" id="MN739540">
    <property type="protein sequence ID" value="QHT12016.1"/>
    <property type="molecule type" value="Genomic_DNA"/>
</dbReference>
<dbReference type="Pfam" id="PF00581">
    <property type="entry name" value="Rhodanese"/>
    <property type="match status" value="1"/>
</dbReference>
<sequence length="147" mass="17360">MLPNLYTWFHKKPARKIGFEDVKYAIAHHNSFVLINTLPVSEQKCLIKTTLDWNLEEQTLNEMLTHYNTNRRLVIYGRNSVDPAVEKKYHQLMQLGFTEVSMYSGGLFEWMLLQDIYGDAEFPTTSRELDVLKYRPHKTFDVPRLGY</sequence>
<evidence type="ECO:0000259" key="1">
    <source>
        <dbReference type="Pfam" id="PF00581"/>
    </source>
</evidence>
<protein>
    <recommendedName>
        <fullName evidence="1">Rhodanese domain-containing protein</fullName>
    </recommendedName>
</protein>
<organism evidence="2">
    <name type="scientific">viral metagenome</name>
    <dbReference type="NCBI Taxonomy" id="1070528"/>
    <lineage>
        <taxon>unclassified sequences</taxon>
        <taxon>metagenomes</taxon>
        <taxon>organismal metagenomes</taxon>
    </lineage>
</organism>
<accession>A0A6C0D4Q6</accession>
<reference evidence="2" key="1">
    <citation type="journal article" date="2020" name="Nature">
        <title>Giant virus diversity and host interactions through global metagenomics.</title>
        <authorList>
            <person name="Schulz F."/>
            <person name="Roux S."/>
            <person name="Paez-Espino D."/>
            <person name="Jungbluth S."/>
            <person name="Walsh D.A."/>
            <person name="Denef V.J."/>
            <person name="McMahon K.D."/>
            <person name="Konstantinidis K.T."/>
            <person name="Eloe-Fadrosh E.A."/>
            <person name="Kyrpides N.C."/>
            <person name="Woyke T."/>
        </authorList>
    </citation>
    <scope>NUCLEOTIDE SEQUENCE</scope>
    <source>
        <strain evidence="2">GVMAG-M-3300023174-124</strain>
    </source>
</reference>